<dbReference type="Proteomes" id="UP000323917">
    <property type="component" value="Chromosome"/>
</dbReference>
<dbReference type="KEGG" id="bgok:Pr1d_17160"/>
<dbReference type="AlphaFoldDB" id="A0A5B9Q615"/>
<reference evidence="3 4" key="1">
    <citation type="submission" date="2019-08" db="EMBL/GenBank/DDBJ databases">
        <title>Deep-cultivation of Planctomycetes and their phenomic and genomic characterization uncovers novel biology.</title>
        <authorList>
            <person name="Wiegand S."/>
            <person name="Jogler M."/>
            <person name="Boedeker C."/>
            <person name="Pinto D."/>
            <person name="Vollmers J."/>
            <person name="Rivas-Marin E."/>
            <person name="Kohn T."/>
            <person name="Peeters S.H."/>
            <person name="Heuer A."/>
            <person name="Rast P."/>
            <person name="Oberbeckmann S."/>
            <person name="Bunk B."/>
            <person name="Jeske O."/>
            <person name="Meyerdierks A."/>
            <person name="Storesund J.E."/>
            <person name="Kallscheuer N."/>
            <person name="Luecker S."/>
            <person name="Lage O.M."/>
            <person name="Pohl T."/>
            <person name="Merkel B.J."/>
            <person name="Hornburger P."/>
            <person name="Mueller R.-W."/>
            <person name="Bruemmer F."/>
            <person name="Labrenz M."/>
            <person name="Spormann A.M."/>
            <person name="Op den Camp H."/>
            <person name="Overmann J."/>
            <person name="Amann R."/>
            <person name="Jetten M.S.M."/>
            <person name="Mascher T."/>
            <person name="Medema M.H."/>
            <person name="Devos D.P."/>
            <person name="Kaster A.-K."/>
            <person name="Ovreas L."/>
            <person name="Rohde M."/>
            <person name="Galperin M.Y."/>
            <person name="Jogler C."/>
        </authorList>
    </citation>
    <scope>NUCLEOTIDE SEQUENCE [LARGE SCALE GENOMIC DNA]</scope>
    <source>
        <strain evidence="3 4">Pr1d</strain>
    </source>
</reference>
<evidence type="ECO:0000256" key="2">
    <source>
        <dbReference type="SAM" id="Phobius"/>
    </source>
</evidence>
<keyword evidence="1" id="KW-0175">Coiled coil</keyword>
<dbReference type="RefSeq" id="WP_148073087.1">
    <property type="nucleotide sequence ID" value="NZ_CP042913.1"/>
</dbReference>
<organism evidence="3 4">
    <name type="scientific">Bythopirellula goksoeyrii</name>
    <dbReference type="NCBI Taxonomy" id="1400387"/>
    <lineage>
        <taxon>Bacteria</taxon>
        <taxon>Pseudomonadati</taxon>
        <taxon>Planctomycetota</taxon>
        <taxon>Planctomycetia</taxon>
        <taxon>Pirellulales</taxon>
        <taxon>Lacipirellulaceae</taxon>
        <taxon>Bythopirellula</taxon>
    </lineage>
</organism>
<name>A0A5B9Q615_9BACT</name>
<evidence type="ECO:0000256" key="1">
    <source>
        <dbReference type="SAM" id="Coils"/>
    </source>
</evidence>
<keyword evidence="2" id="KW-0472">Membrane</keyword>
<dbReference type="EMBL" id="CP042913">
    <property type="protein sequence ID" value="QEG34437.1"/>
    <property type="molecule type" value="Genomic_DNA"/>
</dbReference>
<evidence type="ECO:0000313" key="4">
    <source>
        <dbReference type="Proteomes" id="UP000323917"/>
    </source>
</evidence>
<proteinExistence type="predicted"/>
<feature type="coiled-coil region" evidence="1">
    <location>
        <begin position="117"/>
        <end position="144"/>
    </location>
</feature>
<keyword evidence="2" id="KW-0812">Transmembrane</keyword>
<protein>
    <submittedName>
        <fullName evidence="3">Uncharacterized protein</fullName>
    </submittedName>
</protein>
<feature type="transmembrane region" description="Helical" evidence="2">
    <location>
        <begin position="50"/>
        <end position="67"/>
    </location>
</feature>
<sequence length="366" mass="42462">MLLATETFKSIVLTGAFAACVGLILFWFPFWIFKRRIFETVINQEHVRRWVAGILSIASFFSTVVFVEAANFSELFNSTKEKDVNLWIVFISLSSAMWCISAQFSISLFEETTDAKLRRSKHALSDANKRSKELEKELHQAHARTEFNKRVSEVFLEVVTHKHTSVSQLAEDLQARQNGRLTVDQLRKALDPVERRTILLQKLFYVFDRWIAKKKQADLRLAYFHREGDYLEIAHCWNRMRDQNCVKIPEASKHHFHVNDGDAMIVCCAKNGKLGVADDADRLHCTEHPFIHFEGKGEILSRGSIKSAICFPIGSPSNGCCNHLVWIDCNIPNFFQNGYLEQYFYILDHLQRRFLYEIEMEKIFGI</sequence>
<evidence type="ECO:0000313" key="3">
    <source>
        <dbReference type="EMBL" id="QEG34437.1"/>
    </source>
</evidence>
<feature type="transmembrane region" description="Helical" evidence="2">
    <location>
        <begin position="12"/>
        <end position="30"/>
    </location>
</feature>
<accession>A0A5B9Q615</accession>
<keyword evidence="2" id="KW-1133">Transmembrane helix</keyword>
<feature type="transmembrane region" description="Helical" evidence="2">
    <location>
        <begin position="87"/>
        <end position="109"/>
    </location>
</feature>
<keyword evidence="4" id="KW-1185">Reference proteome</keyword>
<gene>
    <name evidence="3" type="ORF">Pr1d_17160</name>
</gene>